<dbReference type="EMBL" id="CP101987">
    <property type="protein sequence ID" value="UUI71071.1"/>
    <property type="molecule type" value="Genomic_DNA"/>
</dbReference>
<dbReference type="Gene3D" id="3.30.1330.40">
    <property type="entry name" value="RutC-like"/>
    <property type="match status" value="1"/>
</dbReference>
<dbReference type="CDD" id="cd02199">
    <property type="entry name" value="YjgF_YER057c_UK114_like_1"/>
    <property type="match status" value="1"/>
</dbReference>
<dbReference type="Pfam" id="PF14588">
    <property type="entry name" value="YjgF_endoribonc"/>
    <property type="match status" value="1"/>
</dbReference>
<protein>
    <submittedName>
        <fullName evidence="2">RidA family protein</fullName>
    </submittedName>
</protein>
<proteinExistence type="predicted"/>
<dbReference type="InterPro" id="IPR035959">
    <property type="entry name" value="RutC-like_sf"/>
</dbReference>
<organism evidence="2 3">
    <name type="scientific">Cellulomonas xiejunii</name>
    <dbReference type="NCBI Taxonomy" id="2968083"/>
    <lineage>
        <taxon>Bacteria</taxon>
        <taxon>Bacillati</taxon>
        <taxon>Actinomycetota</taxon>
        <taxon>Actinomycetes</taxon>
        <taxon>Micrococcales</taxon>
        <taxon>Cellulomonadaceae</taxon>
        <taxon>Cellulomonas</taxon>
    </lineage>
</organism>
<reference evidence="2 3" key="1">
    <citation type="submission" date="2022-07" db="EMBL/GenBank/DDBJ databases">
        <title>Novel species in genus cellulomonas.</title>
        <authorList>
            <person name="Ye L."/>
        </authorList>
    </citation>
    <scope>NUCLEOTIDE SEQUENCE [LARGE SCALE GENOMIC DNA]</scope>
    <source>
        <strain evidence="3">zg-B89</strain>
    </source>
</reference>
<dbReference type="RefSeq" id="WP_227576406.1">
    <property type="nucleotide sequence ID" value="NZ_CP101987.1"/>
</dbReference>
<evidence type="ECO:0000313" key="2">
    <source>
        <dbReference type="EMBL" id="UUI71071.1"/>
    </source>
</evidence>
<evidence type="ECO:0000259" key="1">
    <source>
        <dbReference type="Pfam" id="PF14588"/>
    </source>
</evidence>
<name>A0ABY5KKR6_9CELL</name>
<accession>A0ABY5KKR6</accession>
<dbReference type="InterPro" id="IPR013813">
    <property type="entry name" value="Endoribo_LPSP/chorism_mut-like"/>
</dbReference>
<dbReference type="SUPFAM" id="SSF55298">
    <property type="entry name" value="YjgF-like"/>
    <property type="match status" value="1"/>
</dbReference>
<sequence length="156" mass="16296">MPWSAEQRLSELGIDLPPAGSPQAAYASCVQVGALLFVSGKGPGAPVTAGRLGRELTTADGARLARSAGLEVLATVRDFLGSLDEVARVVRVQGFVNATEDYAEHHLALDGLSTLFVDVFGDAGIHTRSVLGAVSLRGGLPIIVECLFEVRDQPCP</sequence>
<dbReference type="PANTHER" id="PTHR43760">
    <property type="entry name" value="ENDORIBONUCLEASE-RELATED"/>
    <property type="match status" value="1"/>
</dbReference>
<gene>
    <name evidence="2" type="ORF">NP048_14915</name>
</gene>
<dbReference type="Proteomes" id="UP001316384">
    <property type="component" value="Chromosome"/>
</dbReference>
<keyword evidence="3" id="KW-1185">Reference proteome</keyword>
<dbReference type="PANTHER" id="PTHR43760:SF1">
    <property type="entry name" value="ENDORIBONUCLEASE L-PSP_CHORISMATE MUTASE-LIKE DOMAIN-CONTAINING PROTEIN"/>
    <property type="match status" value="1"/>
</dbReference>
<evidence type="ECO:0000313" key="3">
    <source>
        <dbReference type="Proteomes" id="UP001316384"/>
    </source>
</evidence>
<feature type="domain" description="Endoribonuclease L-PSP/chorismate mutase-like" evidence="1">
    <location>
        <begin position="6"/>
        <end position="131"/>
    </location>
</feature>